<feature type="compositionally biased region" description="Polar residues" evidence="1">
    <location>
        <begin position="83"/>
        <end position="104"/>
    </location>
</feature>
<feature type="compositionally biased region" description="Basic and acidic residues" evidence="1">
    <location>
        <begin position="64"/>
        <end position="74"/>
    </location>
</feature>
<evidence type="ECO:0000313" key="3">
    <source>
        <dbReference type="Proteomes" id="UP001165205"/>
    </source>
</evidence>
<name>A0AAN5C244_ASPOZ</name>
<dbReference type="EMBL" id="BSYA01000205">
    <property type="protein sequence ID" value="GMG36586.1"/>
    <property type="molecule type" value="Genomic_DNA"/>
</dbReference>
<sequence length="104" mass="11781">MAVAIYEPQLITRNPFARDPAIRLRAKTKPKGVQRARLKHRTIIEQQQAAEAEARWKAAIAQKTEPDLLDRYMEPSHPMPRSKLTNPGSSPSRQKSETTSTVFS</sequence>
<feature type="region of interest" description="Disordered" evidence="1">
    <location>
        <begin position="64"/>
        <end position="104"/>
    </location>
</feature>
<evidence type="ECO:0000313" key="2">
    <source>
        <dbReference type="EMBL" id="GMG36586.1"/>
    </source>
</evidence>
<comment type="caution">
    <text evidence="2">The sequence shown here is derived from an EMBL/GenBank/DDBJ whole genome shotgun (WGS) entry which is preliminary data.</text>
</comment>
<dbReference type="Proteomes" id="UP001165205">
    <property type="component" value="Unassembled WGS sequence"/>
</dbReference>
<dbReference type="AlphaFoldDB" id="A0AAN5C244"/>
<protein>
    <submittedName>
        <fullName evidence="2">Unnamed protein product</fullName>
    </submittedName>
</protein>
<gene>
    <name evidence="2" type="ORF">Aory04_001159400</name>
</gene>
<organism evidence="2 3">
    <name type="scientific">Aspergillus oryzae</name>
    <name type="common">Yellow koji mold</name>
    <dbReference type="NCBI Taxonomy" id="5062"/>
    <lineage>
        <taxon>Eukaryota</taxon>
        <taxon>Fungi</taxon>
        <taxon>Dikarya</taxon>
        <taxon>Ascomycota</taxon>
        <taxon>Pezizomycotina</taxon>
        <taxon>Eurotiomycetes</taxon>
        <taxon>Eurotiomycetidae</taxon>
        <taxon>Eurotiales</taxon>
        <taxon>Aspergillaceae</taxon>
        <taxon>Aspergillus</taxon>
        <taxon>Aspergillus subgen. Circumdati</taxon>
    </lineage>
</organism>
<proteinExistence type="predicted"/>
<evidence type="ECO:0000256" key="1">
    <source>
        <dbReference type="SAM" id="MobiDB-lite"/>
    </source>
</evidence>
<reference evidence="2" key="1">
    <citation type="submission" date="2023-04" db="EMBL/GenBank/DDBJ databases">
        <title>Aspergillus oryzae NBRC 4228.</title>
        <authorList>
            <person name="Ichikawa N."/>
            <person name="Sato H."/>
            <person name="Tonouchi N."/>
        </authorList>
    </citation>
    <scope>NUCLEOTIDE SEQUENCE</scope>
    <source>
        <strain evidence="2">NBRC 4228</strain>
    </source>
</reference>
<accession>A0AAN5C244</accession>